<dbReference type="EMBL" id="FN554889">
    <property type="protein sequence ID" value="CBG68852.1"/>
    <property type="molecule type" value="Genomic_DNA"/>
</dbReference>
<dbReference type="STRING" id="680198.SCAB_17211"/>
<feature type="compositionally biased region" description="Basic and acidic residues" evidence="1">
    <location>
        <begin position="51"/>
        <end position="60"/>
    </location>
</feature>
<evidence type="ECO:0008006" key="4">
    <source>
        <dbReference type="Google" id="ProtNLM"/>
    </source>
</evidence>
<evidence type="ECO:0000313" key="3">
    <source>
        <dbReference type="Proteomes" id="UP000001444"/>
    </source>
</evidence>
<keyword evidence="3" id="KW-1185">Reference proteome</keyword>
<sequence length="161" mass="17561">MRPCRRAAFGYAGATDDPRGVMQRGSNRLSAHRDDEMKQELQGLLRSGHPTRTEEWHDPEPYAEDDPEVAYGPVTPGRAPSRVAALQLELARVLGRTSFPAGPRELIGTLRERHAPDALVEPLERLPRTARYDSAHALAQAVADTTDAAQDGTESAPGQDT</sequence>
<feature type="compositionally biased region" description="Low complexity" evidence="1">
    <location>
        <begin position="141"/>
        <end position="151"/>
    </location>
</feature>
<accession>C9ZER9</accession>
<organism evidence="2 3">
    <name type="scientific">Streptomyces scabiei (strain 87.22)</name>
    <dbReference type="NCBI Taxonomy" id="680198"/>
    <lineage>
        <taxon>Bacteria</taxon>
        <taxon>Bacillati</taxon>
        <taxon>Actinomycetota</taxon>
        <taxon>Actinomycetes</taxon>
        <taxon>Kitasatosporales</taxon>
        <taxon>Streptomycetaceae</taxon>
        <taxon>Streptomyces</taxon>
    </lineage>
</organism>
<dbReference type="eggNOG" id="ENOG502ZIKJ">
    <property type="taxonomic scope" value="Bacteria"/>
</dbReference>
<reference evidence="2 3" key="1">
    <citation type="journal article" date="2010" name="Mol. Plant Microbe Interact.">
        <title>Streptomyces scabies 87-22 contains a coronafacic acid-like biosynthetic cluster that contributes to plant-microbe interactions.</title>
        <authorList>
            <person name="Bignell D.R."/>
            <person name="Seipke R.F."/>
            <person name="Huguet-Tapia J.C."/>
            <person name="Chambers A.H."/>
            <person name="Parry R.J."/>
            <person name="Loria R."/>
        </authorList>
    </citation>
    <scope>NUCLEOTIDE SEQUENCE [LARGE SCALE GENOMIC DNA]</scope>
    <source>
        <strain evidence="2 3">87.22</strain>
    </source>
</reference>
<protein>
    <recommendedName>
        <fullName evidence="4">DUF2795 domain-containing protein</fullName>
    </recommendedName>
</protein>
<dbReference type="Pfam" id="PF11387">
    <property type="entry name" value="DUF2795"/>
    <property type="match status" value="1"/>
</dbReference>
<dbReference type="HOGENOM" id="CLU_133101_0_0_11"/>
<feature type="compositionally biased region" description="Polar residues" evidence="1">
    <location>
        <begin position="152"/>
        <end position="161"/>
    </location>
</feature>
<name>C9ZER9_STRSW</name>
<gene>
    <name evidence="2" type="ordered locus">SCAB_17211</name>
</gene>
<dbReference type="KEGG" id="scb:SCAB_17211"/>
<proteinExistence type="predicted"/>
<evidence type="ECO:0000313" key="2">
    <source>
        <dbReference type="EMBL" id="CBG68852.1"/>
    </source>
</evidence>
<feature type="region of interest" description="Disordered" evidence="1">
    <location>
        <begin position="141"/>
        <end position="161"/>
    </location>
</feature>
<dbReference type="AlphaFoldDB" id="C9ZER9"/>
<dbReference type="Proteomes" id="UP000001444">
    <property type="component" value="Chromosome"/>
</dbReference>
<dbReference type="InterPro" id="IPR021527">
    <property type="entry name" value="DUF2795"/>
</dbReference>
<feature type="region of interest" description="Disordered" evidence="1">
    <location>
        <begin position="1"/>
        <end position="76"/>
    </location>
</feature>
<evidence type="ECO:0000256" key="1">
    <source>
        <dbReference type="SAM" id="MobiDB-lite"/>
    </source>
</evidence>